<dbReference type="InterPro" id="IPR036986">
    <property type="entry name" value="S4_RNA-bd_sf"/>
</dbReference>
<keyword evidence="2 4" id="KW-0694">RNA-binding</keyword>
<dbReference type="SMART" id="SM00363">
    <property type="entry name" value="S4"/>
    <property type="match status" value="1"/>
</dbReference>
<dbReference type="Pfam" id="PF01479">
    <property type="entry name" value="S4"/>
    <property type="match status" value="1"/>
</dbReference>
<dbReference type="NCBIfam" id="TIGR00093">
    <property type="entry name" value="pseudouridine synthase"/>
    <property type="match status" value="1"/>
</dbReference>
<keyword evidence="3 5" id="KW-0413">Isomerase</keyword>
<evidence type="ECO:0000256" key="2">
    <source>
        <dbReference type="ARBA" id="ARBA00022884"/>
    </source>
</evidence>
<dbReference type="GO" id="GO:0000455">
    <property type="term" value="P:enzyme-directed rRNA pseudouridine synthesis"/>
    <property type="evidence" value="ECO:0007669"/>
    <property type="project" value="UniProtKB-ARBA"/>
</dbReference>
<evidence type="ECO:0000256" key="1">
    <source>
        <dbReference type="ARBA" id="ARBA00008348"/>
    </source>
</evidence>
<evidence type="ECO:0000313" key="8">
    <source>
        <dbReference type="Proteomes" id="UP000601171"/>
    </source>
</evidence>
<comment type="caution">
    <text evidence="7">The sequence shown here is derived from an EMBL/GenBank/DDBJ whole genome shotgun (WGS) entry which is preliminary data.</text>
</comment>
<dbReference type="PANTHER" id="PTHR47683:SF2">
    <property type="entry name" value="RNA-BINDING S4 DOMAIN-CONTAINING PROTEIN"/>
    <property type="match status" value="1"/>
</dbReference>
<dbReference type="SUPFAM" id="SSF55120">
    <property type="entry name" value="Pseudouridine synthase"/>
    <property type="match status" value="1"/>
</dbReference>
<dbReference type="Pfam" id="PF00849">
    <property type="entry name" value="PseudoU_synth_2"/>
    <property type="match status" value="1"/>
</dbReference>
<dbReference type="CDD" id="cd02870">
    <property type="entry name" value="PseudoU_synth_RsuA_like"/>
    <property type="match status" value="1"/>
</dbReference>
<dbReference type="Gene3D" id="3.30.70.580">
    <property type="entry name" value="Pseudouridine synthase I, catalytic domain, N-terminal subdomain"/>
    <property type="match status" value="1"/>
</dbReference>
<dbReference type="Proteomes" id="UP000601171">
    <property type="component" value="Unassembled WGS sequence"/>
</dbReference>
<evidence type="ECO:0000256" key="3">
    <source>
        <dbReference type="ARBA" id="ARBA00023235"/>
    </source>
</evidence>
<name>A0A926EVU0_9FIRM</name>
<dbReference type="PROSITE" id="PS01149">
    <property type="entry name" value="PSI_RSU"/>
    <property type="match status" value="1"/>
</dbReference>
<dbReference type="InterPro" id="IPR020094">
    <property type="entry name" value="TruA/RsuA/RluB/E/F_N"/>
</dbReference>
<evidence type="ECO:0000256" key="5">
    <source>
        <dbReference type="RuleBase" id="RU003887"/>
    </source>
</evidence>
<dbReference type="FunFam" id="3.10.290.10:FF:000003">
    <property type="entry name" value="Pseudouridine synthase"/>
    <property type="match status" value="1"/>
</dbReference>
<dbReference type="GO" id="GO:0005829">
    <property type="term" value="C:cytosol"/>
    <property type="evidence" value="ECO:0007669"/>
    <property type="project" value="UniProtKB-ARBA"/>
</dbReference>
<dbReference type="InterPro" id="IPR006145">
    <property type="entry name" value="PsdUridine_synth_RsuA/RluA"/>
</dbReference>
<accession>A0A926EVU0</accession>
<dbReference type="InterPro" id="IPR050343">
    <property type="entry name" value="RsuA_PseudoU_synthase"/>
</dbReference>
<dbReference type="SUPFAM" id="SSF55174">
    <property type="entry name" value="Alpha-L RNA-binding motif"/>
    <property type="match status" value="1"/>
</dbReference>
<dbReference type="CDD" id="cd00165">
    <property type="entry name" value="S4"/>
    <property type="match status" value="1"/>
</dbReference>
<protein>
    <recommendedName>
        <fullName evidence="5">Pseudouridine synthase</fullName>
        <ecNumber evidence="5">5.4.99.-</ecNumber>
    </recommendedName>
</protein>
<comment type="similarity">
    <text evidence="1 5">Belongs to the pseudouridine synthase RsuA family.</text>
</comment>
<gene>
    <name evidence="7" type="ORF">H8707_13460</name>
</gene>
<proteinExistence type="inferred from homology"/>
<dbReference type="GO" id="GO:0003723">
    <property type="term" value="F:RNA binding"/>
    <property type="evidence" value="ECO:0007669"/>
    <property type="project" value="UniProtKB-KW"/>
</dbReference>
<dbReference type="InterPro" id="IPR042092">
    <property type="entry name" value="PsdUridine_s_RsuA/RluB/E/F_cat"/>
</dbReference>
<dbReference type="InterPro" id="IPR018496">
    <property type="entry name" value="PsdUridine_synth_RsuA/RluB_CS"/>
</dbReference>
<dbReference type="InterPro" id="IPR000748">
    <property type="entry name" value="PsdUridine_synth_RsuA/RluB/E/F"/>
</dbReference>
<dbReference type="InterPro" id="IPR020103">
    <property type="entry name" value="PsdUridine_synth_cat_dom_sf"/>
</dbReference>
<dbReference type="EC" id="5.4.99.-" evidence="5"/>
<evidence type="ECO:0000259" key="6">
    <source>
        <dbReference type="SMART" id="SM00363"/>
    </source>
</evidence>
<dbReference type="AlphaFoldDB" id="A0A926EVU0"/>
<evidence type="ECO:0000256" key="4">
    <source>
        <dbReference type="PROSITE-ProRule" id="PRU00182"/>
    </source>
</evidence>
<evidence type="ECO:0000313" key="7">
    <source>
        <dbReference type="EMBL" id="MBC8589223.1"/>
    </source>
</evidence>
<dbReference type="PROSITE" id="PS50889">
    <property type="entry name" value="S4"/>
    <property type="match status" value="1"/>
</dbReference>
<organism evidence="7 8">
    <name type="scientific">Paratissierella segnis</name>
    <dbReference type="NCBI Taxonomy" id="2763679"/>
    <lineage>
        <taxon>Bacteria</taxon>
        <taxon>Bacillati</taxon>
        <taxon>Bacillota</taxon>
        <taxon>Tissierellia</taxon>
        <taxon>Tissierellales</taxon>
        <taxon>Tissierellaceae</taxon>
        <taxon>Paratissierella</taxon>
    </lineage>
</organism>
<dbReference type="Gene3D" id="3.10.290.10">
    <property type="entry name" value="RNA-binding S4 domain"/>
    <property type="match status" value="1"/>
</dbReference>
<dbReference type="EMBL" id="JACRTG010000032">
    <property type="protein sequence ID" value="MBC8589223.1"/>
    <property type="molecule type" value="Genomic_DNA"/>
</dbReference>
<feature type="domain" description="RNA-binding S4" evidence="6">
    <location>
        <begin position="2"/>
        <end position="65"/>
    </location>
</feature>
<reference evidence="7" key="1">
    <citation type="submission" date="2020-08" db="EMBL/GenBank/DDBJ databases">
        <title>Genome public.</title>
        <authorList>
            <person name="Liu C."/>
            <person name="Sun Q."/>
        </authorList>
    </citation>
    <scope>NUCLEOTIDE SEQUENCE</scope>
    <source>
        <strain evidence="7">BX21</strain>
    </source>
</reference>
<dbReference type="PANTHER" id="PTHR47683">
    <property type="entry name" value="PSEUDOURIDINE SYNTHASE FAMILY PROTEIN-RELATED"/>
    <property type="match status" value="1"/>
</dbReference>
<dbReference type="GO" id="GO:0120159">
    <property type="term" value="F:rRNA pseudouridine synthase activity"/>
    <property type="evidence" value="ECO:0007669"/>
    <property type="project" value="UniProtKB-ARBA"/>
</dbReference>
<dbReference type="InterPro" id="IPR002942">
    <property type="entry name" value="S4_RNA-bd"/>
</dbReference>
<keyword evidence="8" id="KW-1185">Reference proteome</keyword>
<dbReference type="FunFam" id="3.30.70.1560:FF:000001">
    <property type="entry name" value="Pseudouridine synthase"/>
    <property type="match status" value="1"/>
</dbReference>
<sequence length="236" mass="26933">MMRLQKYMASCGVASRRKSEELIKNGQVKVNNKIITELGTKIDLHEDIVKVDDKKISIELKKVYIMLNKPLGFITTSKDDKDRRIVTDLIEGVNERIYPVGRLDADTTGLILLTNDGDIAYKLMHPSKKIEKRYIVVVKGTPNKAELEKLRNGLFIDGRKTAKAGIKILKNFDTDSILDIKIHEGRNRQVKKMCEAINHPVKKMKRISIGEIQLGGLDVGNWRYLNDEEIKYLNSL</sequence>
<dbReference type="Gene3D" id="3.30.70.1560">
    <property type="entry name" value="Alpha-L RNA-binding motif"/>
    <property type="match status" value="1"/>
</dbReference>